<evidence type="ECO:0000313" key="1">
    <source>
        <dbReference type="EMBL" id="GAI89322.1"/>
    </source>
</evidence>
<dbReference type="EMBL" id="BARW01022851">
    <property type="protein sequence ID" value="GAI89322.1"/>
    <property type="molecule type" value="Genomic_DNA"/>
</dbReference>
<proteinExistence type="predicted"/>
<comment type="caution">
    <text evidence="1">The sequence shown here is derived from an EMBL/GenBank/DDBJ whole genome shotgun (WGS) entry which is preliminary data.</text>
</comment>
<sequence length="114" mass="13442">MLVIEYWKRRGSSVPRERFAEVLHRVDPNLRIIEARPWPGKRRTKMRRADWEKAAGVICKNCGREVFRTRSELCIECWEKANEFEIRDKAGILESSFIPEDVIMAIVRPARKAD</sequence>
<dbReference type="AlphaFoldDB" id="X1S8D4"/>
<gene>
    <name evidence="1" type="ORF">S12H4_38031</name>
</gene>
<organism evidence="1">
    <name type="scientific">marine sediment metagenome</name>
    <dbReference type="NCBI Taxonomy" id="412755"/>
    <lineage>
        <taxon>unclassified sequences</taxon>
        <taxon>metagenomes</taxon>
        <taxon>ecological metagenomes</taxon>
    </lineage>
</organism>
<accession>X1S8D4</accession>
<protein>
    <submittedName>
        <fullName evidence="1">Uncharacterized protein</fullName>
    </submittedName>
</protein>
<reference evidence="1" key="1">
    <citation type="journal article" date="2014" name="Front. Microbiol.">
        <title>High frequency of phylogenetically diverse reductive dehalogenase-homologous genes in deep subseafloor sedimentary metagenomes.</title>
        <authorList>
            <person name="Kawai M."/>
            <person name="Futagami T."/>
            <person name="Toyoda A."/>
            <person name="Takaki Y."/>
            <person name="Nishi S."/>
            <person name="Hori S."/>
            <person name="Arai W."/>
            <person name="Tsubouchi T."/>
            <person name="Morono Y."/>
            <person name="Uchiyama I."/>
            <person name="Ito T."/>
            <person name="Fujiyama A."/>
            <person name="Inagaki F."/>
            <person name="Takami H."/>
        </authorList>
    </citation>
    <scope>NUCLEOTIDE SEQUENCE</scope>
    <source>
        <strain evidence="1">Expedition CK06-06</strain>
    </source>
</reference>
<name>X1S8D4_9ZZZZ</name>